<comment type="caution">
    <text evidence="1">The sequence shown here is derived from an EMBL/GenBank/DDBJ whole genome shotgun (WGS) entry which is preliminary data.</text>
</comment>
<name>A0A1V3IJV6_9PAST</name>
<evidence type="ECO:0000313" key="1">
    <source>
        <dbReference type="EMBL" id="OOF41676.1"/>
    </source>
</evidence>
<gene>
    <name evidence="1" type="ORF">BKK50_08300</name>
</gene>
<evidence type="ECO:0000313" key="2">
    <source>
        <dbReference type="Proteomes" id="UP000189433"/>
    </source>
</evidence>
<protein>
    <submittedName>
        <fullName evidence="1">Uncharacterized protein</fullName>
    </submittedName>
</protein>
<accession>A0A1V3IJV6</accession>
<dbReference type="EMBL" id="MLHJ01000082">
    <property type="protein sequence ID" value="OOF41676.1"/>
    <property type="molecule type" value="Genomic_DNA"/>
</dbReference>
<sequence>MFIITPFINVGDLYFGMDRDFINKNILNGVKFTSSENENVYTSEKSTNDFFESGIALGYMNKDFKLKYILFTGCSVYFNSRDLSDMSYSDCLKYISQFDRNIEEEEYVGFTSYELGIAIYAPNATEDPYTRIECITVAEKGYFETENEKI</sequence>
<dbReference type="OrthoDB" id="5690804at2"/>
<dbReference type="RefSeq" id="WP_077417185.1">
    <property type="nucleotide sequence ID" value="NZ_MLHI01000054.1"/>
</dbReference>
<dbReference type="AlphaFoldDB" id="A0A1V3IJV6"/>
<organism evidence="1 2">
    <name type="scientific">Rodentibacter rarus</name>
    <dbReference type="NCBI Taxonomy" id="1908260"/>
    <lineage>
        <taxon>Bacteria</taxon>
        <taxon>Pseudomonadati</taxon>
        <taxon>Pseudomonadota</taxon>
        <taxon>Gammaproteobacteria</taxon>
        <taxon>Pasteurellales</taxon>
        <taxon>Pasteurellaceae</taxon>
        <taxon>Rodentibacter</taxon>
    </lineage>
</organism>
<dbReference type="Proteomes" id="UP000189433">
    <property type="component" value="Unassembled WGS sequence"/>
</dbReference>
<dbReference type="STRING" id="1908260.BKK50_08300"/>
<keyword evidence="2" id="KW-1185">Reference proteome</keyword>
<proteinExistence type="predicted"/>
<reference evidence="1 2" key="1">
    <citation type="submission" date="2016-10" db="EMBL/GenBank/DDBJ databases">
        <title>Rodentibacter gen. nov. and new species.</title>
        <authorList>
            <person name="Christensen H."/>
        </authorList>
    </citation>
    <scope>NUCLEOTIDE SEQUENCE [LARGE SCALE GENOMIC DNA]</scope>
    <source>
        <strain evidence="1 2">CCUG17206</strain>
    </source>
</reference>